<evidence type="ECO:0000313" key="1">
    <source>
        <dbReference type="EMBL" id="TLD42976.1"/>
    </source>
</evidence>
<protein>
    <submittedName>
        <fullName evidence="1">Uncharacterized protein</fullName>
    </submittedName>
</protein>
<comment type="caution">
    <text evidence="1">The sequence shown here is derived from an EMBL/GenBank/DDBJ whole genome shotgun (WGS) entry which is preliminary data.</text>
</comment>
<sequence length="38" mass="4445">MDYFLMFESKLVLMEALIALSHTKEIIQSLAGFHWAIF</sequence>
<evidence type="ECO:0000313" key="2">
    <source>
        <dbReference type="Proteomes" id="UP000319783"/>
    </source>
</evidence>
<accession>A0A533QDZ8</accession>
<gene>
    <name evidence="1" type="ORF">JETT_0659</name>
</gene>
<dbReference type="EMBL" id="SULG01000009">
    <property type="protein sequence ID" value="TLD42976.1"/>
    <property type="molecule type" value="Genomic_DNA"/>
</dbReference>
<proteinExistence type="predicted"/>
<organism evidence="1 2">
    <name type="scientific">Candidatus Jettenia ecosi</name>
    <dbReference type="NCBI Taxonomy" id="2494326"/>
    <lineage>
        <taxon>Bacteria</taxon>
        <taxon>Pseudomonadati</taxon>
        <taxon>Planctomycetota</taxon>
        <taxon>Candidatus Brocadiia</taxon>
        <taxon>Candidatus Brocadiales</taxon>
        <taxon>Candidatus Brocadiaceae</taxon>
        <taxon>Candidatus Jettenia</taxon>
    </lineage>
</organism>
<reference evidence="1 2" key="1">
    <citation type="submission" date="2019-04" db="EMBL/GenBank/DDBJ databases">
        <title>Genome of a novel bacterium Candidatus Jettenia ecosi reconstructed from metagenome of an anammox bioreactor.</title>
        <authorList>
            <person name="Mardanov A.V."/>
            <person name="Beletsky A.V."/>
            <person name="Ravin N.V."/>
            <person name="Botchkova E.A."/>
            <person name="Litti Y.V."/>
            <person name="Nozhevnikova A.N."/>
        </authorList>
    </citation>
    <scope>NUCLEOTIDE SEQUENCE [LARGE SCALE GENOMIC DNA]</scope>
    <source>
        <strain evidence="1">J2</strain>
    </source>
</reference>
<dbReference type="AlphaFoldDB" id="A0A533QDZ8"/>
<dbReference type="Proteomes" id="UP000319783">
    <property type="component" value="Unassembled WGS sequence"/>
</dbReference>
<name>A0A533QDZ8_9BACT</name>